<accession>A0A286RLQ3</accession>
<feature type="region of interest" description="Disordered" evidence="1">
    <location>
        <begin position="1"/>
        <end position="25"/>
    </location>
</feature>
<dbReference type="Proteomes" id="UP000215086">
    <property type="component" value="Chromosome"/>
</dbReference>
<name>A0A286RLQ3_9BACT</name>
<dbReference type="KEGG" id="ttf:THTE_4288"/>
<feature type="compositionally biased region" description="Gly residues" evidence="1">
    <location>
        <begin position="14"/>
        <end position="25"/>
    </location>
</feature>
<proteinExistence type="predicted"/>
<dbReference type="EMBL" id="CP018477">
    <property type="protein sequence ID" value="ASV76889.1"/>
    <property type="molecule type" value="Genomic_DNA"/>
</dbReference>
<reference evidence="2 3" key="1">
    <citation type="journal article" name="Front. Microbiol.">
        <title>Sugar Metabolism of the First Thermophilic Planctomycete Thermogutta terrifontis: Comparative Genomic and Transcriptomic Approaches.</title>
        <authorList>
            <person name="Elcheninov A.G."/>
            <person name="Menzel P."/>
            <person name="Gudbergsdottir S.R."/>
            <person name="Slesarev A.I."/>
            <person name="Kadnikov V.V."/>
            <person name="Krogh A."/>
            <person name="Bonch-Osmolovskaya E.A."/>
            <person name="Peng X."/>
            <person name="Kublanov I.V."/>
        </authorList>
    </citation>
    <scope>NUCLEOTIDE SEQUENCE [LARGE SCALE GENOMIC DNA]</scope>
    <source>
        <strain evidence="2 3">R1</strain>
    </source>
</reference>
<organism evidence="2 3">
    <name type="scientific">Thermogutta terrifontis</name>
    <dbReference type="NCBI Taxonomy" id="1331910"/>
    <lineage>
        <taxon>Bacteria</taxon>
        <taxon>Pseudomonadati</taxon>
        <taxon>Planctomycetota</taxon>
        <taxon>Planctomycetia</taxon>
        <taxon>Pirellulales</taxon>
        <taxon>Thermoguttaceae</taxon>
        <taxon>Thermogutta</taxon>
    </lineage>
</organism>
<protein>
    <submittedName>
        <fullName evidence="2">Uncharacterized protein</fullName>
    </submittedName>
</protein>
<evidence type="ECO:0000313" key="2">
    <source>
        <dbReference type="EMBL" id="ASV76889.1"/>
    </source>
</evidence>
<evidence type="ECO:0000256" key="1">
    <source>
        <dbReference type="SAM" id="MobiDB-lite"/>
    </source>
</evidence>
<dbReference type="AlphaFoldDB" id="A0A286RLQ3"/>
<gene>
    <name evidence="2" type="ORF">THTE_4288</name>
</gene>
<keyword evidence="3" id="KW-1185">Reference proteome</keyword>
<feature type="compositionally biased region" description="Basic and acidic residues" evidence="1">
    <location>
        <begin position="1"/>
        <end position="10"/>
    </location>
</feature>
<sequence length="56" mass="5745">MNSPYDELRTYHLNGGGESGDGSGALGGTQFLCEHAVTGAIRELPPRGCAASPRLG</sequence>
<evidence type="ECO:0000313" key="3">
    <source>
        <dbReference type="Proteomes" id="UP000215086"/>
    </source>
</evidence>